<gene>
    <name evidence="3" type="ORF">IDSA_07705</name>
</gene>
<dbReference type="InterPro" id="IPR019301">
    <property type="entry name" value="Flagellar_prot_FlgJ_N"/>
</dbReference>
<proteinExistence type="predicted"/>
<keyword evidence="4" id="KW-1185">Reference proteome</keyword>
<dbReference type="EMBL" id="JPER01000003">
    <property type="protein sequence ID" value="KFZ30947.1"/>
    <property type="molecule type" value="Genomic_DNA"/>
</dbReference>
<dbReference type="GO" id="GO:0044781">
    <property type="term" value="P:bacterial-type flagellum organization"/>
    <property type="evidence" value="ECO:0007669"/>
    <property type="project" value="UniProtKB-KW"/>
</dbReference>
<dbReference type="RefSeq" id="WP_034775530.1">
    <property type="nucleotide sequence ID" value="NZ_JPER01000003.1"/>
</dbReference>
<dbReference type="AlphaFoldDB" id="A0A094IV08"/>
<dbReference type="eggNOG" id="COG3951">
    <property type="taxonomic scope" value="Bacteria"/>
</dbReference>
<dbReference type="STRING" id="435908.IDSA_07705"/>
<organism evidence="3 4">
    <name type="scientific">Pseudidiomarina salinarum</name>
    <dbReference type="NCBI Taxonomy" id="435908"/>
    <lineage>
        <taxon>Bacteria</taxon>
        <taxon>Pseudomonadati</taxon>
        <taxon>Pseudomonadota</taxon>
        <taxon>Gammaproteobacteria</taxon>
        <taxon>Alteromonadales</taxon>
        <taxon>Idiomarinaceae</taxon>
        <taxon>Pseudidiomarina</taxon>
    </lineage>
</organism>
<evidence type="ECO:0000313" key="3">
    <source>
        <dbReference type="EMBL" id="KFZ30947.1"/>
    </source>
</evidence>
<dbReference type="OrthoDB" id="289937at2"/>
<evidence type="ECO:0000256" key="1">
    <source>
        <dbReference type="ARBA" id="ARBA00022795"/>
    </source>
</evidence>
<keyword evidence="1" id="KW-1005">Bacterial flagellum biogenesis</keyword>
<evidence type="ECO:0000259" key="2">
    <source>
        <dbReference type="Pfam" id="PF10135"/>
    </source>
</evidence>
<name>A0A094IV08_9GAMM</name>
<dbReference type="Proteomes" id="UP000054363">
    <property type="component" value="Unassembled WGS sequence"/>
</dbReference>
<evidence type="ECO:0000313" key="4">
    <source>
        <dbReference type="Proteomes" id="UP000054363"/>
    </source>
</evidence>
<dbReference type="PRINTS" id="PR01002">
    <property type="entry name" value="FLGFLGJ"/>
</dbReference>
<comment type="caution">
    <text evidence="3">The sequence shown here is derived from an EMBL/GenBank/DDBJ whole genome shotgun (WGS) entry which is preliminary data.</text>
</comment>
<protein>
    <recommendedName>
        <fullName evidence="2">Flagellar protein FlgJ N-terminal domain-containing protein</fullName>
    </recommendedName>
</protein>
<accession>A0A094IV08</accession>
<dbReference type="Pfam" id="PF10135">
    <property type="entry name" value="Rod-binding"/>
    <property type="match status" value="1"/>
</dbReference>
<feature type="domain" description="Flagellar protein FlgJ N-terminal" evidence="2">
    <location>
        <begin position="47"/>
        <end position="93"/>
    </location>
</feature>
<reference evidence="3 4" key="1">
    <citation type="submission" date="2014-06" db="EMBL/GenBank/DDBJ databases">
        <title>The draft genome sequence of Idiomarina salinarum ISL-52.</title>
        <authorList>
            <person name="Du J."/>
            <person name="Shao Z."/>
        </authorList>
    </citation>
    <scope>NUCLEOTIDE SEQUENCE [LARGE SCALE GENOMIC DNA]</scope>
    <source>
        <strain evidence="3 4">ISL-52</strain>
    </source>
</reference>
<sequence length="98" mass="10843">MSSTITGLAMDTQQLAQLKTDSQHRPEEAAKAAATQFEALFLQQMMKSMREAGGDSVFFNSNAMKTYTEMFDQQMSSELASKGIGLADRLFAQLQQKP</sequence>